<dbReference type="AlphaFoldDB" id="A0A4Q0XMC3"/>
<dbReference type="PANTHER" id="PTHR12526:SF622">
    <property type="entry name" value="GLYCOSYLTRANSFERASE (GROUP I)"/>
    <property type="match status" value="1"/>
</dbReference>
<dbReference type="EMBL" id="PDKN01000010">
    <property type="protein sequence ID" value="RXJ54428.1"/>
    <property type="molecule type" value="Genomic_DNA"/>
</dbReference>
<dbReference type="Proteomes" id="UP000290657">
    <property type="component" value="Unassembled WGS sequence"/>
</dbReference>
<gene>
    <name evidence="3" type="ORF">CRV04_11585</name>
</gene>
<dbReference type="SUPFAM" id="SSF53756">
    <property type="entry name" value="UDP-Glycosyltransferase/glycogen phosphorylase"/>
    <property type="match status" value="1"/>
</dbReference>
<proteinExistence type="predicted"/>
<name>A0A4Q0XMC3_9BACT</name>
<evidence type="ECO:0000313" key="3">
    <source>
        <dbReference type="EMBL" id="RXJ54428.1"/>
    </source>
</evidence>
<dbReference type="CDD" id="cd03794">
    <property type="entry name" value="GT4_WbuB-like"/>
    <property type="match status" value="1"/>
</dbReference>
<keyword evidence="4" id="KW-1185">Reference proteome</keyword>
<dbReference type="InterPro" id="IPR001296">
    <property type="entry name" value="Glyco_trans_1"/>
</dbReference>
<dbReference type="GO" id="GO:0016757">
    <property type="term" value="F:glycosyltransferase activity"/>
    <property type="evidence" value="ECO:0007669"/>
    <property type="project" value="InterPro"/>
</dbReference>
<evidence type="ECO:0008006" key="5">
    <source>
        <dbReference type="Google" id="ProtNLM"/>
    </source>
</evidence>
<sequence length="399" mass="47086">MSKKVIWLINHYAFPFEYGFHTRQHTIAKMLNDLGYKVIVFTSSFNHLKVKRVEVENIYKEEKHDNIKYIWIKTQEYEGNGFKRVRNIYEFSKKLNKIYKSFTERPDFVWVSSPHPFSIYNGIKIKKYFQCKFLFEERDIWPLTLQSINGVSKYNPLIILFRYLQLQAYKHSDLIITPLDNLKEFVEKSGYKNKTIEYFPQPFIPFQIEKFDLDLPRDKFIVGYVGSIGHSNSVMNLVKAAHLLKDRADLYFIMVGSGPQLDELKVYVNKNSMNNIKFFGMLEKRKAMYILSQSNILYIGNPNIELYKYGIGSVKLVEYLWCNKPIINATNISNDLVSLSNSGIVIECDNEEKLRDVILKFKDDNKIYENFSNNGQKFVNQNFLQEKLQKKLKSIMDSL</sequence>
<evidence type="ECO:0000259" key="1">
    <source>
        <dbReference type="Pfam" id="PF00534"/>
    </source>
</evidence>
<accession>A0A4Q0XMC3</accession>
<evidence type="ECO:0000313" key="4">
    <source>
        <dbReference type="Proteomes" id="UP000290657"/>
    </source>
</evidence>
<dbReference type="RefSeq" id="WP_128997018.1">
    <property type="nucleotide sequence ID" value="NZ_PDKN01000010.1"/>
</dbReference>
<dbReference type="Gene3D" id="3.40.50.2000">
    <property type="entry name" value="Glycogen Phosphorylase B"/>
    <property type="match status" value="2"/>
</dbReference>
<dbReference type="InterPro" id="IPR028098">
    <property type="entry name" value="Glyco_trans_4-like_N"/>
</dbReference>
<dbReference type="OrthoDB" id="9787293at2"/>
<dbReference type="Pfam" id="PF00534">
    <property type="entry name" value="Glycos_transf_1"/>
    <property type="match status" value="1"/>
</dbReference>
<evidence type="ECO:0000259" key="2">
    <source>
        <dbReference type="Pfam" id="PF13439"/>
    </source>
</evidence>
<feature type="domain" description="Glycosyl transferase family 1" evidence="1">
    <location>
        <begin position="208"/>
        <end position="377"/>
    </location>
</feature>
<dbReference type="Pfam" id="PF13439">
    <property type="entry name" value="Glyco_transf_4"/>
    <property type="match status" value="1"/>
</dbReference>
<reference evidence="3 4" key="1">
    <citation type="submission" date="2017-10" db="EMBL/GenBank/DDBJ databases">
        <title>Genomics of the genus Arcobacter.</title>
        <authorList>
            <person name="Perez-Cataluna A."/>
            <person name="Figueras M.J."/>
        </authorList>
    </citation>
    <scope>NUCLEOTIDE SEQUENCE [LARGE SCALE GENOMIC DNA]</scope>
    <source>
        <strain evidence="3 4">CECT 8987</strain>
    </source>
</reference>
<organism evidence="3 4">
    <name type="scientific">Candidatus Marinarcus aquaticus</name>
    <dbReference type="NCBI Taxonomy" id="2044504"/>
    <lineage>
        <taxon>Bacteria</taxon>
        <taxon>Pseudomonadati</taxon>
        <taxon>Campylobacterota</taxon>
        <taxon>Epsilonproteobacteria</taxon>
        <taxon>Campylobacterales</taxon>
        <taxon>Arcobacteraceae</taxon>
        <taxon>Candidatus Marinarcus</taxon>
    </lineage>
</organism>
<comment type="caution">
    <text evidence="3">The sequence shown here is derived from an EMBL/GenBank/DDBJ whole genome shotgun (WGS) entry which is preliminary data.</text>
</comment>
<protein>
    <recommendedName>
        <fullName evidence="5">Glycosyltransferase WbuB</fullName>
    </recommendedName>
</protein>
<feature type="domain" description="Glycosyltransferase subfamily 4-like N-terminal" evidence="2">
    <location>
        <begin position="25"/>
        <end position="200"/>
    </location>
</feature>
<dbReference type="PANTHER" id="PTHR12526">
    <property type="entry name" value="GLYCOSYLTRANSFERASE"/>
    <property type="match status" value="1"/>
</dbReference>